<dbReference type="Proteomes" id="UP000752012">
    <property type="component" value="Unassembled WGS sequence"/>
</dbReference>
<comment type="caution">
    <text evidence="1">The sequence shown here is derived from an EMBL/GenBank/DDBJ whole genome shotgun (WGS) entry which is preliminary data.</text>
</comment>
<proteinExistence type="predicted"/>
<sequence length="65" mass="7704">MSNEEKTARPTKEQKYKSARIYPDDAKLLRRMAARHDTTVVQLIEEACYDLRKKYEGKYGTNYDD</sequence>
<name>A0A969PTR5_9BACI</name>
<evidence type="ECO:0000313" key="1">
    <source>
        <dbReference type="EMBL" id="NJP38969.1"/>
    </source>
</evidence>
<dbReference type="EMBL" id="JAATHJ010000035">
    <property type="protein sequence ID" value="NJP38969.1"/>
    <property type="molecule type" value="Genomic_DNA"/>
</dbReference>
<evidence type="ECO:0000313" key="2">
    <source>
        <dbReference type="Proteomes" id="UP000752012"/>
    </source>
</evidence>
<dbReference type="RefSeq" id="WP_168008952.1">
    <property type="nucleotide sequence ID" value="NZ_JAATHJ010000035.1"/>
</dbReference>
<accession>A0A969PTR5</accession>
<organism evidence="1 2">
    <name type="scientific">Alkalicoccus luteus</name>
    <dbReference type="NCBI Taxonomy" id="1237094"/>
    <lineage>
        <taxon>Bacteria</taxon>
        <taxon>Bacillati</taxon>
        <taxon>Bacillota</taxon>
        <taxon>Bacilli</taxon>
        <taxon>Bacillales</taxon>
        <taxon>Bacillaceae</taxon>
        <taxon>Alkalicoccus</taxon>
    </lineage>
</organism>
<reference evidence="1 2" key="1">
    <citation type="submission" date="2020-03" db="EMBL/GenBank/DDBJ databases">
        <title>Assessment of the enzymatic potential of alkaline-tolerant lipase obtained from Bacillus luteus H11 (technogenic soil) for the bioremediation of saline soils contaminated with petroleum substances.</title>
        <authorList>
            <person name="Kalwasinska A."/>
        </authorList>
    </citation>
    <scope>NUCLEOTIDE SEQUENCE [LARGE SCALE GENOMIC DNA]</scope>
    <source>
        <strain evidence="1 2">H11</strain>
    </source>
</reference>
<dbReference type="AlphaFoldDB" id="A0A969PTR5"/>
<protein>
    <submittedName>
        <fullName evidence="1">Uncharacterized protein</fullName>
    </submittedName>
</protein>
<gene>
    <name evidence="1" type="ORF">HCN83_15480</name>
</gene>
<keyword evidence="2" id="KW-1185">Reference proteome</keyword>